<dbReference type="GO" id="GO:0046872">
    <property type="term" value="F:metal ion binding"/>
    <property type="evidence" value="ECO:0007669"/>
    <property type="project" value="UniProtKB-KW"/>
</dbReference>
<dbReference type="GO" id="GO:0008967">
    <property type="term" value="F:phosphoglycolate phosphatase activity"/>
    <property type="evidence" value="ECO:0007669"/>
    <property type="project" value="TreeGrafter"/>
</dbReference>
<dbReference type="PIRSF" id="PIRSF000915">
    <property type="entry name" value="PGP-type_phosphatase"/>
    <property type="match status" value="1"/>
</dbReference>
<keyword evidence="10" id="KW-1185">Reference proteome</keyword>
<comment type="cofactor">
    <cofactor evidence="8">
        <name>Mg(2+)</name>
        <dbReference type="ChEBI" id="CHEBI:18420"/>
    </cofactor>
    <text evidence="8">Divalent metal ions. Mg(2+) is the most effective.</text>
</comment>
<dbReference type="PANTHER" id="PTHR19288:SF46">
    <property type="entry name" value="HALOACID DEHALOGENASE-LIKE HYDROLASE DOMAIN-CONTAINING PROTEIN 2"/>
    <property type="match status" value="1"/>
</dbReference>
<dbReference type="Pfam" id="PF13344">
    <property type="entry name" value="Hydrolase_6"/>
    <property type="match status" value="1"/>
</dbReference>
<comment type="caution">
    <text evidence="9">The sequence shown here is derived from an EMBL/GenBank/DDBJ whole genome shotgun (WGS) entry which is preliminary data.</text>
</comment>
<evidence type="ECO:0000313" key="10">
    <source>
        <dbReference type="Proteomes" id="UP000318582"/>
    </source>
</evidence>
<dbReference type="Pfam" id="PF13242">
    <property type="entry name" value="Hydrolase_like"/>
    <property type="match status" value="1"/>
</dbReference>
<dbReference type="InterPro" id="IPR023214">
    <property type="entry name" value="HAD_sf"/>
</dbReference>
<name>A0A507E773_9FUNG</name>
<dbReference type="GO" id="GO:0005737">
    <property type="term" value="C:cytoplasm"/>
    <property type="evidence" value="ECO:0007669"/>
    <property type="project" value="TreeGrafter"/>
</dbReference>
<reference evidence="9 10" key="1">
    <citation type="journal article" date="2019" name="Sci. Rep.">
        <title>Comparative genomics of chytrid fungi reveal insights into the obligate biotrophic and pathogenic lifestyle of Synchytrium endobioticum.</title>
        <authorList>
            <person name="van de Vossenberg B.T.L.H."/>
            <person name="Warris S."/>
            <person name="Nguyen H.D.T."/>
            <person name="van Gent-Pelzer M.P.E."/>
            <person name="Joly D.L."/>
            <person name="van de Geest H.C."/>
            <person name="Bonants P.J.M."/>
            <person name="Smith D.S."/>
            <person name="Levesque C.A."/>
            <person name="van der Lee T.A.J."/>
        </authorList>
    </citation>
    <scope>NUCLEOTIDE SEQUENCE [LARGE SCALE GENOMIC DNA]</scope>
    <source>
        <strain evidence="9 10">CBS 809.83</strain>
    </source>
</reference>
<keyword evidence="8" id="KW-0460">Magnesium</keyword>
<dbReference type="STRING" id="109895.A0A507E773"/>
<keyword evidence="1 5" id="KW-0378">Hydrolase</keyword>
<evidence type="ECO:0000256" key="5">
    <source>
        <dbReference type="PIRNR" id="PIRNR000915"/>
    </source>
</evidence>
<sequence length="293" mass="32197">MATKLEKQEDITAFVDSIDTFLLDCDGVIWAANHVFDGVQTVLDLLRSKGKRILFVTNNSTKSRKAYLKKFQSLDIHASADEIFGSSYAAAYYIANVLKFPKAKKVYVIGMAGVRDELESEGIQYVEPEEDSKNLGSMDEMATIKPDPEIGAVLLGFDLDINYKKLAKAFTYLHHNKDCHFLATNSDLTFPAGGTVYPGTGALLSALTAPLDRDPVILGKPHQPMLDVIIAKYHLDKERTCMVGDRLDTDIEFGKTGGLKTLLVMTGVTTPASLEASKIQPDFYISSLGHLKP</sequence>
<evidence type="ECO:0000256" key="4">
    <source>
        <dbReference type="ARBA" id="ARBA00069197"/>
    </source>
</evidence>
<organism evidence="9 10">
    <name type="scientific">Powellomyces hirtus</name>
    <dbReference type="NCBI Taxonomy" id="109895"/>
    <lineage>
        <taxon>Eukaryota</taxon>
        <taxon>Fungi</taxon>
        <taxon>Fungi incertae sedis</taxon>
        <taxon>Chytridiomycota</taxon>
        <taxon>Chytridiomycota incertae sedis</taxon>
        <taxon>Chytridiomycetes</taxon>
        <taxon>Spizellomycetales</taxon>
        <taxon>Powellomycetaceae</taxon>
        <taxon>Powellomyces</taxon>
    </lineage>
</organism>
<evidence type="ECO:0000256" key="2">
    <source>
        <dbReference type="ARBA" id="ARBA00050247"/>
    </source>
</evidence>
<evidence type="ECO:0000256" key="3">
    <source>
        <dbReference type="ARBA" id="ARBA00066659"/>
    </source>
</evidence>
<evidence type="ECO:0000256" key="6">
    <source>
        <dbReference type="PIRSR" id="PIRSR000915-1"/>
    </source>
</evidence>
<evidence type="ECO:0000313" key="9">
    <source>
        <dbReference type="EMBL" id="TPX59227.1"/>
    </source>
</evidence>
<feature type="binding site" evidence="8">
    <location>
        <position position="245"/>
    </location>
    <ligand>
        <name>Mg(2+)</name>
        <dbReference type="ChEBI" id="CHEBI:18420"/>
    </ligand>
</feature>
<feature type="binding site" evidence="8">
    <location>
        <position position="26"/>
    </location>
    <ligand>
        <name>Mg(2+)</name>
        <dbReference type="ChEBI" id="CHEBI:18420"/>
    </ligand>
</feature>
<feature type="active site" description="Nucleophile" evidence="6">
    <location>
        <position position="24"/>
    </location>
</feature>
<accession>A0A507E773</accession>
<dbReference type="InterPro" id="IPR006357">
    <property type="entry name" value="HAD-SF_hydro_IIA"/>
</dbReference>
<dbReference type="GO" id="GO:0004035">
    <property type="term" value="F:alkaline phosphatase activity"/>
    <property type="evidence" value="ECO:0007669"/>
    <property type="project" value="UniProtKB-ARBA"/>
</dbReference>
<protein>
    <recommendedName>
        <fullName evidence="4 5">4-nitrophenylphosphatase</fullName>
        <shortName evidence="5">PNPPase</shortName>
        <ecNumber evidence="3 5">3.1.3.41</ecNumber>
    </recommendedName>
</protein>
<dbReference type="NCBIfam" id="TIGR01460">
    <property type="entry name" value="HAD-SF-IIA"/>
    <property type="match status" value="1"/>
</dbReference>
<feature type="binding site" evidence="8">
    <location>
        <position position="24"/>
    </location>
    <ligand>
        <name>Mg(2+)</name>
        <dbReference type="ChEBI" id="CHEBI:18420"/>
    </ligand>
</feature>
<comment type="catalytic activity">
    <reaction evidence="2 5">
        <text>4-nitrophenyl phosphate + H2O = 4-nitrophenol + phosphate + H(+)</text>
        <dbReference type="Rhea" id="RHEA:21664"/>
        <dbReference type="ChEBI" id="CHEBI:15377"/>
        <dbReference type="ChEBI" id="CHEBI:15378"/>
        <dbReference type="ChEBI" id="CHEBI:43474"/>
        <dbReference type="ChEBI" id="CHEBI:57917"/>
        <dbReference type="ChEBI" id="CHEBI:61146"/>
        <dbReference type="EC" id="3.1.3.41"/>
    </reaction>
</comment>
<dbReference type="FunFam" id="3.40.50.1000:FF:000039">
    <property type="entry name" value="Phosphoglycolate phosphatase"/>
    <property type="match status" value="1"/>
</dbReference>
<gene>
    <name evidence="9" type="ORF">PhCBS80983_g02619</name>
</gene>
<dbReference type="InterPro" id="IPR036412">
    <property type="entry name" value="HAD-like_sf"/>
</dbReference>
<evidence type="ECO:0000256" key="7">
    <source>
        <dbReference type="PIRSR" id="PIRSR000915-2"/>
    </source>
</evidence>
<dbReference type="PANTHER" id="PTHR19288">
    <property type="entry name" value="4-NITROPHENYLPHOSPHATASE-RELATED"/>
    <property type="match status" value="1"/>
</dbReference>
<keyword evidence="8" id="KW-0479">Metal-binding</keyword>
<dbReference type="NCBIfam" id="TIGR01452">
    <property type="entry name" value="PGP_euk"/>
    <property type="match status" value="1"/>
</dbReference>
<dbReference type="SUPFAM" id="SSF56784">
    <property type="entry name" value="HAD-like"/>
    <property type="match status" value="1"/>
</dbReference>
<dbReference type="EC" id="3.1.3.41" evidence="3 5"/>
<dbReference type="Gene3D" id="3.40.50.1000">
    <property type="entry name" value="HAD superfamily/HAD-like"/>
    <property type="match status" value="2"/>
</dbReference>
<evidence type="ECO:0000256" key="8">
    <source>
        <dbReference type="PIRSR" id="PIRSR000915-3"/>
    </source>
</evidence>
<dbReference type="InterPro" id="IPR006349">
    <property type="entry name" value="PGP_euk"/>
</dbReference>
<dbReference type="EMBL" id="QEAQ01000027">
    <property type="protein sequence ID" value="TPX59227.1"/>
    <property type="molecule type" value="Genomic_DNA"/>
</dbReference>
<feature type="active site" description="Proton donor" evidence="6">
    <location>
        <position position="26"/>
    </location>
</feature>
<feature type="binding site" evidence="7">
    <location>
        <position position="220"/>
    </location>
    <ligand>
        <name>substrate</name>
    </ligand>
</feature>
<dbReference type="Proteomes" id="UP000318582">
    <property type="component" value="Unassembled WGS sequence"/>
</dbReference>
<dbReference type="AlphaFoldDB" id="A0A507E773"/>
<evidence type="ECO:0000256" key="1">
    <source>
        <dbReference type="ARBA" id="ARBA00022801"/>
    </source>
</evidence>
<proteinExistence type="predicted"/>